<dbReference type="InterPro" id="IPR045093">
    <property type="entry name" value="Cullin"/>
</dbReference>
<dbReference type="SMART" id="SM00884">
    <property type="entry name" value="Cullin_Nedd8"/>
    <property type="match status" value="1"/>
</dbReference>
<dbReference type="AlphaFoldDB" id="A0A7D9CY78"/>
<dbReference type="InterPro" id="IPR036390">
    <property type="entry name" value="WH_DNA-bd_sf"/>
</dbReference>
<reference evidence="6 7" key="1">
    <citation type="submission" date="2019-07" db="EMBL/GenBank/DDBJ databases">
        <authorList>
            <person name="Friedrich A."/>
            <person name="Schacherer J."/>
        </authorList>
    </citation>
    <scope>NUCLEOTIDE SEQUENCE [LARGE SCALE GENOMIC DNA]</scope>
</reference>
<keyword evidence="2" id="KW-1017">Isopeptide bond</keyword>
<dbReference type="InterPro" id="IPR016157">
    <property type="entry name" value="Cullin_CS"/>
</dbReference>
<dbReference type="GO" id="GO:0031461">
    <property type="term" value="C:cullin-RING ubiquitin ligase complex"/>
    <property type="evidence" value="ECO:0007669"/>
    <property type="project" value="InterPro"/>
</dbReference>
<dbReference type="Pfam" id="PF26557">
    <property type="entry name" value="Cullin_AB"/>
    <property type="match status" value="1"/>
</dbReference>
<accession>A0A7D9CY78</accession>
<dbReference type="FunFam" id="1.10.10.10:FF:000014">
    <property type="entry name" value="Cullin 1"/>
    <property type="match status" value="1"/>
</dbReference>
<gene>
    <name evidence="6" type="primary">cul3</name>
    <name evidence="6" type="ORF">DEBR0S2_18360G</name>
</gene>
<dbReference type="InterPro" id="IPR001373">
    <property type="entry name" value="Cullin_N"/>
</dbReference>
<dbReference type="Gene3D" id="3.30.230.130">
    <property type="entry name" value="Cullin, Chain C, Domain 2"/>
    <property type="match status" value="1"/>
</dbReference>
<dbReference type="EMBL" id="CABFWN010000002">
    <property type="protein sequence ID" value="VUG17879.1"/>
    <property type="molecule type" value="Genomic_DNA"/>
</dbReference>
<evidence type="ECO:0000256" key="1">
    <source>
        <dbReference type="ARBA" id="ARBA00006019"/>
    </source>
</evidence>
<dbReference type="InterPro" id="IPR016159">
    <property type="entry name" value="Cullin_repeat-like_dom_sf"/>
</dbReference>
<evidence type="ECO:0000256" key="4">
    <source>
        <dbReference type="PROSITE-ProRule" id="PRU00330"/>
    </source>
</evidence>
<dbReference type="InterPro" id="IPR059120">
    <property type="entry name" value="Cullin-like_AB"/>
</dbReference>
<proteinExistence type="inferred from homology"/>
<evidence type="ECO:0000256" key="2">
    <source>
        <dbReference type="ARBA" id="ARBA00022499"/>
    </source>
</evidence>
<dbReference type="PANTHER" id="PTHR11932">
    <property type="entry name" value="CULLIN"/>
    <property type="match status" value="1"/>
</dbReference>
<evidence type="ECO:0000313" key="7">
    <source>
        <dbReference type="Proteomes" id="UP000478008"/>
    </source>
</evidence>
<dbReference type="SUPFAM" id="SSF74788">
    <property type="entry name" value="Cullin repeat-like"/>
    <property type="match status" value="1"/>
</dbReference>
<dbReference type="InterPro" id="IPR036317">
    <property type="entry name" value="Cullin_homology_sf"/>
</dbReference>
<organism evidence="6 7">
    <name type="scientific">Dekkera bruxellensis</name>
    <name type="common">Brettanomyces custersii</name>
    <dbReference type="NCBI Taxonomy" id="5007"/>
    <lineage>
        <taxon>Eukaryota</taxon>
        <taxon>Fungi</taxon>
        <taxon>Dikarya</taxon>
        <taxon>Ascomycota</taxon>
        <taxon>Saccharomycotina</taxon>
        <taxon>Pichiomycetes</taxon>
        <taxon>Pichiales</taxon>
        <taxon>Pichiaceae</taxon>
        <taxon>Brettanomyces</taxon>
    </lineage>
</organism>
<dbReference type="InterPro" id="IPR036388">
    <property type="entry name" value="WH-like_DNA-bd_sf"/>
</dbReference>
<dbReference type="PROSITE" id="PS01256">
    <property type="entry name" value="CULLIN_1"/>
    <property type="match status" value="1"/>
</dbReference>
<dbReference type="InterPro" id="IPR016158">
    <property type="entry name" value="Cullin_homology"/>
</dbReference>
<dbReference type="InterPro" id="IPR019559">
    <property type="entry name" value="Cullin_neddylation_domain"/>
</dbReference>
<dbReference type="Pfam" id="PF10557">
    <property type="entry name" value="Cullin_Nedd8"/>
    <property type="match status" value="1"/>
</dbReference>
<dbReference type="Gene3D" id="1.10.10.10">
    <property type="entry name" value="Winged helix-like DNA-binding domain superfamily/Winged helix DNA-binding domain"/>
    <property type="match status" value="1"/>
</dbReference>
<dbReference type="Proteomes" id="UP000478008">
    <property type="component" value="Unassembled WGS sequence"/>
</dbReference>
<dbReference type="SUPFAM" id="SSF46785">
    <property type="entry name" value="Winged helix' DNA-binding domain"/>
    <property type="match status" value="1"/>
</dbReference>
<sequence>MNHNIVGRSHTRIRPPRKVLSSSIDVEKSWDVLRKAIEEIQQKNASKLSFEELYRRAYNLVLHKHGKFLYDRIEKQIRDYLRDTVRVKLLEKLKDTSSDDRQFLLEINSLWEDHLLSMRMISDVLMYLDRVYAKESHLPLIYDVGLNAFKDSVVKYNDHEIGKEVIRIVLEFLNQSRHGIIVDKFVIKAIIYMLESLTETVNIDVSKVTGSTSYGENYYLHYFEPKLLISGHEYFQSKVKELIDQHSGVLYIEKIVQLIQEEEARIQMYLPEASGPKMVELMDNDLITQNLEFIMMLETDGLNSWIADSNYTILGQLFKLISRVDSDHEMLRRRLRAIILSNGNELSQNVKQSVESTLAKKREEEEKRKQIAKSHGKKLVIRHKSGKEQTTLYAIKWIESFLELKNKYDDILSKSFEMDVGLSEEIQAGFSTLINTSERSEEYLSLFIDNCIRKSLKNKGSEEIDRTLNDCICVFRFIKDKDVFEKYNRNHLAKRLLQQKSLSNEIEMNMITKFKQEIGSSFTARLDGMFKDIKISQEMSSEFNNKFARQGPKETAVGSKIRAANNDRKLEFDFSILTPSFWPMPINKTMENVILPPELQVLQDSGQEFYDTKHKGRNLTWAPNFGTVDIRMYYPGKSYEVNMSTLSAIIILSCFNNDDSDTKEVSFEKILEATGIPEQELKRHLQSISVASRTRLLKKIPMSRDIHAGDHFKINNQFKSPHTRIKVLTVASASHVENDVERNGTLEVIRKSRIVETQAAIVRVMKARRELKHEELLNEVIKQLINRFKPQPSFIKEQIEDLIDKEYLKRDEGNRSVYQYLA</sequence>
<comment type="similarity">
    <text evidence="1 4 5">Belongs to the cullin family.</text>
</comment>
<evidence type="ECO:0000256" key="5">
    <source>
        <dbReference type="RuleBase" id="RU003829"/>
    </source>
</evidence>
<dbReference type="Pfam" id="PF00888">
    <property type="entry name" value="Cullin"/>
    <property type="match status" value="1"/>
</dbReference>
<dbReference type="SUPFAM" id="SSF75632">
    <property type="entry name" value="Cullin homology domain"/>
    <property type="match status" value="1"/>
</dbReference>
<keyword evidence="3" id="KW-0832">Ubl conjugation</keyword>
<name>A0A7D9CY78_DEKBR</name>
<dbReference type="FunFam" id="1.20.1310.10:FF:000002">
    <property type="entry name" value="cullin-3 isoform X1"/>
    <property type="match status" value="1"/>
</dbReference>
<dbReference type="GO" id="GO:0006511">
    <property type="term" value="P:ubiquitin-dependent protein catabolic process"/>
    <property type="evidence" value="ECO:0007669"/>
    <property type="project" value="InterPro"/>
</dbReference>
<evidence type="ECO:0000313" key="6">
    <source>
        <dbReference type="EMBL" id="VUG17879.1"/>
    </source>
</evidence>
<evidence type="ECO:0000256" key="3">
    <source>
        <dbReference type="ARBA" id="ARBA00022843"/>
    </source>
</evidence>
<keyword evidence="7" id="KW-1185">Reference proteome</keyword>
<dbReference type="SMART" id="SM00182">
    <property type="entry name" value="CULLIN"/>
    <property type="match status" value="1"/>
</dbReference>
<dbReference type="PROSITE" id="PS50069">
    <property type="entry name" value="CULLIN_2"/>
    <property type="match status" value="1"/>
</dbReference>
<protein>
    <submittedName>
        <fullName evidence="6">DEBR0S2_18360g1_1</fullName>
    </submittedName>
</protein>
<dbReference type="Gene3D" id="1.20.1310.10">
    <property type="entry name" value="Cullin Repeats"/>
    <property type="match status" value="4"/>
</dbReference>
<dbReference type="GO" id="GO:0031625">
    <property type="term" value="F:ubiquitin protein ligase binding"/>
    <property type="evidence" value="ECO:0007669"/>
    <property type="project" value="InterPro"/>
</dbReference>